<feature type="transmembrane region" description="Helical" evidence="6">
    <location>
        <begin position="20"/>
        <end position="41"/>
    </location>
</feature>
<dbReference type="GO" id="GO:0005886">
    <property type="term" value="C:plasma membrane"/>
    <property type="evidence" value="ECO:0007669"/>
    <property type="project" value="UniProtKB-SubCell"/>
</dbReference>
<keyword evidence="8" id="KW-1185">Reference proteome</keyword>
<organism evidence="7 8">
    <name type="scientific">Alcanivorax hongdengensis A-11-3</name>
    <dbReference type="NCBI Taxonomy" id="1177179"/>
    <lineage>
        <taxon>Bacteria</taxon>
        <taxon>Pseudomonadati</taxon>
        <taxon>Pseudomonadota</taxon>
        <taxon>Gammaproteobacteria</taxon>
        <taxon>Oceanospirillales</taxon>
        <taxon>Alcanivoracaceae</taxon>
        <taxon>Alcanivorax</taxon>
    </lineage>
</organism>
<proteinExistence type="predicted"/>
<keyword evidence="3 6" id="KW-0812">Transmembrane</keyword>
<evidence type="ECO:0000256" key="4">
    <source>
        <dbReference type="ARBA" id="ARBA00022989"/>
    </source>
</evidence>
<dbReference type="InterPro" id="IPR002797">
    <property type="entry name" value="Polysacc_synth"/>
</dbReference>
<evidence type="ECO:0000313" key="8">
    <source>
        <dbReference type="Proteomes" id="UP000010164"/>
    </source>
</evidence>
<dbReference type="RefSeq" id="WP_008930043.1">
    <property type="nucleotide sequence ID" value="NZ_AMRJ01000029.1"/>
</dbReference>
<dbReference type="STRING" id="1177179.A11A3_14365"/>
<dbReference type="Pfam" id="PF01943">
    <property type="entry name" value="Polysacc_synt"/>
    <property type="match status" value="1"/>
</dbReference>
<dbReference type="eggNOG" id="COG2244">
    <property type="taxonomic scope" value="Bacteria"/>
</dbReference>
<feature type="transmembrane region" description="Helical" evidence="6">
    <location>
        <begin position="372"/>
        <end position="392"/>
    </location>
</feature>
<evidence type="ECO:0000256" key="3">
    <source>
        <dbReference type="ARBA" id="ARBA00022692"/>
    </source>
</evidence>
<evidence type="ECO:0000256" key="1">
    <source>
        <dbReference type="ARBA" id="ARBA00004651"/>
    </source>
</evidence>
<gene>
    <name evidence="7" type="ORF">A11A3_14365</name>
</gene>
<dbReference type="InterPro" id="IPR050833">
    <property type="entry name" value="Poly_Biosynth_Transport"/>
</dbReference>
<feature type="transmembrane region" description="Helical" evidence="6">
    <location>
        <begin position="47"/>
        <end position="70"/>
    </location>
</feature>
<dbReference type="EMBL" id="AMRJ01000029">
    <property type="protein sequence ID" value="EKF73278.1"/>
    <property type="molecule type" value="Genomic_DNA"/>
</dbReference>
<comment type="caution">
    <text evidence="7">The sequence shown here is derived from an EMBL/GenBank/DDBJ whole genome shotgun (WGS) entry which is preliminary data.</text>
</comment>
<feature type="transmembrane region" description="Helical" evidence="6">
    <location>
        <begin position="344"/>
        <end position="365"/>
    </location>
</feature>
<keyword evidence="4 6" id="KW-1133">Transmembrane helix</keyword>
<keyword evidence="5 6" id="KW-0472">Membrane</keyword>
<dbReference type="Proteomes" id="UP000010164">
    <property type="component" value="Unassembled WGS sequence"/>
</dbReference>
<dbReference type="AlphaFoldDB" id="L0W963"/>
<name>L0W963_9GAMM</name>
<protein>
    <submittedName>
        <fullName evidence="7">Polysaccharide export protein, translocase</fullName>
    </submittedName>
</protein>
<feature type="transmembrane region" description="Helical" evidence="6">
    <location>
        <begin position="271"/>
        <end position="288"/>
    </location>
</feature>
<sequence>MDVQKILKRPFIKKLLEVGLVKALSIPLALAISVILARLLGANDFGQYSFAMALVPLLALPVSGGVTALLTREVAANKHVGNWPLYKGVMLSAYQWVILVSTVLVVVYLCLAMAGWIPSEEKWGLLPYVILLVPLVGLNAVRDGAFRGLKEPFWAILPSQVLQPLIVLMGVTILLFAGALEKEHVMLSQAAALLIIFLFSTAILKRKQPSVLGGVHAFFKRKQWLAALVPFSLINIVSVLNSNVGIVLLGVMGENESVAAMRVADKGAQLVNLPLVLIGLVMAPYVVAAWSNSDKASLQRLATRSSQGALLLSFPCALAFIFYGEELVNLVFGLEYGAISYAPLVILTIGQLFNVFFGQVGLFLSMTGHEKITLIGQAASLLINILLCIALIPSYGSVGAAIGVSVGLLVWNVLLFYLLYKYLGVKSWVFGRM</sequence>
<evidence type="ECO:0000313" key="7">
    <source>
        <dbReference type="EMBL" id="EKF73278.1"/>
    </source>
</evidence>
<feature type="transmembrane region" description="Helical" evidence="6">
    <location>
        <begin position="153"/>
        <end position="180"/>
    </location>
</feature>
<feature type="transmembrane region" description="Helical" evidence="6">
    <location>
        <begin position="225"/>
        <end position="251"/>
    </location>
</feature>
<dbReference type="PATRIC" id="fig|1177179.3.peg.2833"/>
<feature type="transmembrane region" description="Helical" evidence="6">
    <location>
        <begin position="186"/>
        <end position="204"/>
    </location>
</feature>
<feature type="transmembrane region" description="Helical" evidence="6">
    <location>
        <begin position="91"/>
        <end position="117"/>
    </location>
</feature>
<feature type="transmembrane region" description="Helical" evidence="6">
    <location>
        <begin position="123"/>
        <end position="141"/>
    </location>
</feature>
<dbReference type="CDD" id="cd13128">
    <property type="entry name" value="MATE_Wzx_like"/>
    <property type="match status" value="1"/>
</dbReference>
<dbReference type="PANTHER" id="PTHR30250:SF11">
    <property type="entry name" value="O-ANTIGEN TRANSPORTER-RELATED"/>
    <property type="match status" value="1"/>
</dbReference>
<evidence type="ECO:0000256" key="2">
    <source>
        <dbReference type="ARBA" id="ARBA00022475"/>
    </source>
</evidence>
<dbReference type="PANTHER" id="PTHR30250">
    <property type="entry name" value="PST FAMILY PREDICTED COLANIC ACID TRANSPORTER"/>
    <property type="match status" value="1"/>
</dbReference>
<evidence type="ECO:0000256" key="6">
    <source>
        <dbReference type="SAM" id="Phobius"/>
    </source>
</evidence>
<dbReference type="OrthoDB" id="5785171at2"/>
<feature type="transmembrane region" description="Helical" evidence="6">
    <location>
        <begin position="398"/>
        <end position="420"/>
    </location>
</feature>
<comment type="subcellular location">
    <subcellularLocation>
        <location evidence="1">Cell membrane</location>
        <topology evidence="1">Multi-pass membrane protein</topology>
    </subcellularLocation>
</comment>
<keyword evidence="2" id="KW-1003">Cell membrane</keyword>
<feature type="transmembrane region" description="Helical" evidence="6">
    <location>
        <begin position="308"/>
        <end position="324"/>
    </location>
</feature>
<reference evidence="7 8" key="1">
    <citation type="journal article" date="2012" name="J. Bacteriol.">
        <title>Genome Sequence of the Alkane-Degrading Bacterium Alcanivorax hongdengensis Type Strain A-11-3.</title>
        <authorList>
            <person name="Lai Q."/>
            <person name="Shao Z."/>
        </authorList>
    </citation>
    <scope>NUCLEOTIDE SEQUENCE [LARGE SCALE GENOMIC DNA]</scope>
    <source>
        <strain evidence="7 8">A-11-3</strain>
    </source>
</reference>
<accession>L0W963</accession>
<evidence type="ECO:0000256" key="5">
    <source>
        <dbReference type="ARBA" id="ARBA00023136"/>
    </source>
</evidence>